<sequence length="213" mass="22949">MSGIIHKESLPGQGVIKRRRVDTQATTEPCKEGEQGDDNAKHVGDVLKSLAGEHDTIRSTVDPSGPLSSATKSSAKAAQARSSSSSSSSDDDEDDDDQIERENARLAKLREQRSRRQQGQQNTGGASSASSAQPSANMLGGVDTTSSPSASKAQEAAVHTNSYDHDVLFRNPAWCAPSKTTTAAEKRQRKWDSVLNRTQDSVAFGHFMKNFFK</sequence>
<dbReference type="GeneID" id="13453902"/>
<dbReference type="VEuPathDB" id="TriTrypDB:LmxM.32.1305"/>
<feature type="compositionally biased region" description="Low complexity" evidence="1">
    <location>
        <begin position="117"/>
        <end position="136"/>
    </location>
</feature>
<evidence type="ECO:0000313" key="3">
    <source>
        <dbReference type="Proteomes" id="UP000007259"/>
    </source>
</evidence>
<evidence type="ECO:0000256" key="1">
    <source>
        <dbReference type="SAM" id="MobiDB-lite"/>
    </source>
</evidence>
<feature type="compositionally biased region" description="Polar residues" evidence="1">
    <location>
        <begin position="143"/>
        <end position="152"/>
    </location>
</feature>
<evidence type="ECO:0000313" key="2">
    <source>
        <dbReference type="EMBL" id="CBZ29933.1"/>
    </source>
</evidence>
<dbReference type="RefSeq" id="XP_003878383.1">
    <property type="nucleotide sequence ID" value="XM_003878334.1"/>
</dbReference>
<dbReference type="OMA" id="GHFMKNF"/>
<dbReference type="PhylomeDB" id="E9B3W6"/>
<feature type="region of interest" description="Disordered" evidence="1">
    <location>
        <begin position="1"/>
        <end position="158"/>
    </location>
</feature>
<dbReference type="Proteomes" id="UP000007259">
    <property type="component" value="Chromosome 32"/>
</dbReference>
<organism evidence="2 3">
    <name type="scientific">Leishmania mexicana (strain MHOM/GT/2001/U1103)</name>
    <dbReference type="NCBI Taxonomy" id="929439"/>
    <lineage>
        <taxon>Eukaryota</taxon>
        <taxon>Discoba</taxon>
        <taxon>Euglenozoa</taxon>
        <taxon>Kinetoplastea</taxon>
        <taxon>Metakinetoplastina</taxon>
        <taxon>Trypanosomatida</taxon>
        <taxon>Trypanosomatidae</taxon>
        <taxon>Leishmaniinae</taxon>
        <taxon>Leishmania</taxon>
    </lineage>
</organism>
<feature type="compositionally biased region" description="Low complexity" evidence="1">
    <location>
        <begin position="68"/>
        <end position="88"/>
    </location>
</feature>
<dbReference type="EMBL" id="FR799585">
    <property type="protein sequence ID" value="CBZ29933.1"/>
    <property type="molecule type" value="Genomic_DNA"/>
</dbReference>
<accession>E9B3W6</accession>
<feature type="compositionally biased region" description="Basic and acidic residues" evidence="1">
    <location>
        <begin position="100"/>
        <end position="114"/>
    </location>
</feature>
<dbReference type="KEGG" id="lmi:LMXM_32_1305"/>
<proteinExistence type="predicted"/>
<dbReference type="OrthoDB" id="273313at2759"/>
<feature type="compositionally biased region" description="Basic and acidic residues" evidence="1">
    <location>
        <begin position="29"/>
        <end position="57"/>
    </location>
</feature>
<name>E9B3W6_LEIMU</name>
<dbReference type="AlphaFoldDB" id="E9B3W6"/>
<protein>
    <submittedName>
        <fullName evidence="2">Uncharacterized protein</fullName>
    </submittedName>
</protein>
<reference evidence="2 3" key="1">
    <citation type="journal article" date="2011" name="Genome Res.">
        <title>Chromosome and gene copy number variation allow major structural change between species and strains of Leishmania.</title>
        <authorList>
            <person name="Rogers M.B."/>
            <person name="Hilley J.D."/>
            <person name="Dickens N.J."/>
            <person name="Wilkes J."/>
            <person name="Bates P.A."/>
            <person name="Depledge D.P."/>
            <person name="Harris D."/>
            <person name="Her Y."/>
            <person name="Herzyk P."/>
            <person name="Imamura H."/>
            <person name="Otto T.D."/>
            <person name="Sanders M."/>
            <person name="Seeger K."/>
            <person name="Dujardin J.C."/>
            <person name="Berriman M."/>
            <person name="Smith D.F."/>
            <person name="Hertz-Fowler C."/>
            <person name="Mottram J.C."/>
        </authorList>
    </citation>
    <scope>NUCLEOTIDE SEQUENCE [LARGE SCALE GENOMIC DNA]</scope>
    <source>
        <strain evidence="2 3">MHOM/GT/2001/U1103</strain>
    </source>
</reference>
<keyword evidence="3" id="KW-1185">Reference proteome</keyword>
<feature type="compositionally biased region" description="Acidic residues" evidence="1">
    <location>
        <begin position="89"/>
        <end position="99"/>
    </location>
</feature>
<gene>
    <name evidence="2" type="ORF">LMXM_32_1305</name>
</gene>